<gene>
    <name evidence="1" type="ORF">FAB82_09535</name>
</gene>
<keyword evidence="2" id="KW-1185">Reference proteome</keyword>
<reference evidence="2" key="1">
    <citation type="submission" date="2019-04" db="EMBL/GenBank/DDBJ databases">
        <title>Nocardioides xinjiangensis sp. nov.</title>
        <authorList>
            <person name="Liu S."/>
        </authorList>
    </citation>
    <scope>NUCLEOTIDE SEQUENCE [LARGE SCALE GENOMIC DNA]</scope>
    <source>
        <strain evidence="2">18</strain>
    </source>
</reference>
<comment type="caution">
    <text evidence="1">The sequence shown here is derived from an EMBL/GenBank/DDBJ whole genome shotgun (WGS) entry which is preliminary data.</text>
</comment>
<name>A0A4S8QBQ9_9ACTN</name>
<dbReference type="SUPFAM" id="SSF46785">
    <property type="entry name" value="Winged helix' DNA-binding domain"/>
    <property type="match status" value="1"/>
</dbReference>
<dbReference type="SUPFAM" id="SSF52540">
    <property type="entry name" value="P-loop containing nucleoside triphosphate hydrolases"/>
    <property type="match status" value="1"/>
</dbReference>
<dbReference type="Gene3D" id="3.40.50.300">
    <property type="entry name" value="P-loop containing nucleotide triphosphate hydrolases"/>
    <property type="match status" value="1"/>
</dbReference>
<organism evidence="1 2">
    <name type="scientific">Glycomyces buryatensis</name>
    <dbReference type="NCBI Taxonomy" id="2570927"/>
    <lineage>
        <taxon>Bacteria</taxon>
        <taxon>Bacillati</taxon>
        <taxon>Actinomycetota</taxon>
        <taxon>Actinomycetes</taxon>
        <taxon>Glycomycetales</taxon>
        <taxon>Glycomycetaceae</taxon>
        <taxon>Glycomyces</taxon>
    </lineage>
</organism>
<dbReference type="InterPro" id="IPR027417">
    <property type="entry name" value="P-loop_NTPase"/>
</dbReference>
<dbReference type="OrthoDB" id="9813134at2"/>
<keyword evidence="1" id="KW-0547">Nucleotide-binding</keyword>
<dbReference type="PANTHER" id="PTHR34704">
    <property type="entry name" value="ATPASE"/>
    <property type="match status" value="1"/>
</dbReference>
<dbReference type="EMBL" id="STGY01000039">
    <property type="protein sequence ID" value="THV41798.1"/>
    <property type="molecule type" value="Genomic_DNA"/>
</dbReference>
<sequence length="490" mass="53585">MEKPASVFDRHQEWAGLTAFLPATGSAAGGATLCVVLGRRRQGKSYLLRALAEAADGVYFGATEATEAESIRQFTRSISQQTGHVPRADVHTWDEAVRHMFTSVQGSPRPVVIDEFPFLTAASPALPSILQRELGPGGSGADSSARLILCGSALSVMGKLLSGTAPLRGRAGLELIIRPFGYRDAAEFWGIGDPRLAMLVHSVVGGTPAYRYEFNRGDVPTDLGDFDAWITRTVLNPQVPLFREARYLLSEEPDIRDPAIYQSVLAAIAAGNCTNGGIANYVGRKSAEIAHPLRVLDDCGLIERQPDTFGAKRVQYRISEPLITFYEAIMRTRWTALESGRAAQVWESVQHTFKTQILGPHFESICRSYVRDHDFEILGEFADRVGNAVVNDPRSRTQIEIDVAVTAAESADRRRVLALGEAKWGEIIDTGHLDRLLRARELLNERKFDTADAHLMLFSAAGFAEGVQAAAASNSRIHLVGLEQLYPEGN</sequence>
<dbReference type="InterPro" id="IPR036390">
    <property type="entry name" value="WH_DNA-bd_sf"/>
</dbReference>
<reference evidence="1 2" key="2">
    <citation type="submission" date="2019-05" db="EMBL/GenBank/DDBJ databases">
        <title>Glycomyces buryatensis sp. nov.</title>
        <authorList>
            <person name="Nikitina E."/>
        </authorList>
    </citation>
    <scope>NUCLEOTIDE SEQUENCE [LARGE SCALE GENOMIC DNA]</scope>
    <source>
        <strain evidence="1 2">18</strain>
    </source>
</reference>
<dbReference type="PANTHER" id="PTHR34704:SF1">
    <property type="entry name" value="ATPASE"/>
    <property type="match status" value="1"/>
</dbReference>
<dbReference type="RefSeq" id="WP_136534312.1">
    <property type="nucleotide sequence ID" value="NZ_STGY01000039.1"/>
</dbReference>
<proteinExistence type="predicted"/>
<dbReference type="Proteomes" id="UP000308760">
    <property type="component" value="Unassembled WGS sequence"/>
</dbReference>
<accession>A0A4S8QBQ9</accession>
<evidence type="ECO:0000313" key="1">
    <source>
        <dbReference type="EMBL" id="THV41798.1"/>
    </source>
</evidence>
<evidence type="ECO:0000313" key="2">
    <source>
        <dbReference type="Proteomes" id="UP000308760"/>
    </source>
</evidence>
<dbReference type="GO" id="GO:0005524">
    <property type="term" value="F:ATP binding"/>
    <property type="evidence" value="ECO:0007669"/>
    <property type="project" value="UniProtKB-KW"/>
</dbReference>
<keyword evidence="1" id="KW-0067">ATP-binding</keyword>
<dbReference type="AlphaFoldDB" id="A0A4S8QBQ9"/>
<protein>
    <submittedName>
        <fullName evidence="1">ATP-binding protein</fullName>
    </submittedName>
</protein>